<reference evidence="2" key="1">
    <citation type="submission" date="2022-11" db="UniProtKB">
        <authorList>
            <consortium name="WormBaseParasite"/>
        </authorList>
    </citation>
    <scope>IDENTIFICATION</scope>
</reference>
<organism evidence="1 2">
    <name type="scientific">Panagrolaimus sp. PS1159</name>
    <dbReference type="NCBI Taxonomy" id="55785"/>
    <lineage>
        <taxon>Eukaryota</taxon>
        <taxon>Metazoa</taxon>
        <taxon>Ecdysozoa</taxon>
        <taxon>Nematoda</taxon>
        <taxon>Chromadorea</taxon>
        <taxon>Rhabditida</taxon>
        <taxon>Tylenchina</taxon>
        <taxon>Panagrolaimomorpha</taxon>
        <taxon>Panagrolaimoidea</taxon>
        <taxon>Panagrolaimidae</taxon>
        <taxon>Panagrolaimus</taxon>
    </lineage>
</organism>
<proteinExistence type="predicted"/>
<dbReference type="Proteomes" id="UP000887580">
    <property type="component" value="Unplaced"/>
</dbReference>
<sequence>MSRRLSFSKTPKTIAAGDPGQLIDDSLIQENDEFDQNENFDDSINIDKIFKSLKSYGNYQIFFFITCQIMSISSAMSMVAGFFRLGNLVPDYSCGDEGNIWTLEAATVKKNSTFACLMVRNCTLLSTKNHWYSMYEEFEWVCEKDHFRATIQSLLPIGVLFGFMISGHISDYFGRKWLMFIGEVYSLVSGIICAWSPSFSLYLWISAVGSLIGPIGASASFSLIVESVNPKYRLLQGFSFQYSIGLMLAGILAYFSQHWRYHLTIANLVSVPAIFMILKLEESPRFLLQKQKFKEAAAVMTRIAKFNGFKNVKFSANEMKQIHKNHQKLEKSNQEQIKTEKRYTSLDLFANWKMTSYAIAQMLTGITMNIVNDVLFYNIQDLSGSPFMNTFLMGALRLWTPFAAVALENGTKTIGRWKLLVFSQGAVCLLFSFMFFIDVFGFNSSMRSIGTAAVIIGYTLESGLVWIAYKLYTTELFPTCIRSIALSTFSCVSMIGSMATPQVTYFSKYWHPTPYIYTAVLAGLSTIFAIAFLPETHFVALPDTIKEAENRKTLYKENDSEAFLPLSKHDKNNEL</sequence>
<evidence type="ECO:0000313" key="1">
    <source>
        <dbReference type="Proteomes" id="UP000887580"/>
    </source>
</evidence>
<dbReference type="WBParaSite" id="PS1159_v2.g2359.t1">
    <property type="protein sequence ID" value="PS1159_v2.g2359.t1"/>
    <property type="gene ID" value="PS1159_v2.g2359"/>
</dbReference>
<accession>A0AC35G551</accession>
<evidence type="ECO:0000313" key="2">
    <source>
        <dbReference type="WBParaSite" id="PS1159_v2.g2359.t1"/>
    </source>
</evidence>
<protein>
    <submittedName>
        <fullName evidence="2">Major facilitator superfamily (MFS) profile domain-containing protein</fullName>
    </submittedName>
</protein>
<name>A0AC35G551_9BILA</name>